<dbReference type="InterPro" id="IPR011701">
    <property type="entry name" value="MFS"/>
</dbReference>
<evidence type="ECO:0000256" key="3">
    <source>
        <dbReference type="ARBA" id="ARBA00022692"/>
    </source>
</evidence>
<evidence type="ECO:0000256" key="5">
    <source>
        <dbReference type="ARBA" id="ARBA00023136"/>
    </source>
</evidence>
<evidence type="ECO:0000256" key="4">
    <source>
        <dbReference type="ARBA" id="ARBA00022989"/>
    </source>
</evidence>
<reference evidence="7 8" key="1">
    <citation type="submission" date="2020-08" db="EMBL/GenBank/DDBJ databases">
        <title>Sequencing the genomes of 1000 actinobacteria strains.</title>
        <authorList>
            <person name="Klenk H.-P."/>
        </authorList>
    </citation>
    <scope>NUCLEOTIDE SEQUENCE [LARGE SCALE GENOMIC DNA]</scope>
    <source>
        <strain evidence="7 8">DSM 105369</strain>
    </source>
</reference>
<evidence type="ECO:0008006" key="9">
    <source>
        <dbReference type="Google" id="ProtNLM"/>
    </source>
</evidence>
<evidence type="ECO:0000313" key="7">
    <source>
        <dbReference type="EMBL" id="MBB2890541.1"/>
    </source>
</evidence>
<feature type="transmembrane region" description="Helical" evidence="6">
    <location>
        <begin position="296"/>
        <end position="315"/>
    </location>
</feature>
<name>A0A839N716_9MICO</name>
<dbReference type="Proteomes" id="UP000559182">
    <property type="component" value="Unassembled WGS sequence"/>
</dbReference>
<dbReference type="Pfam" id="PF07690">
    <property type="entry name" value="MFS_1"/>
    <property type="match status" value="1"/>
</dbReference>
<evidence type="ECO:0000313" key="8">
    <source>
        <dbReference type="Proteomes" id="UP000559182"/>
    </source>
</evidence>
<feature type="transmembrane region" description="Helical" evidence="6">
    <location>
        <begin position="104"/>
        <end position="125"/>
    </location>
</feature>
<gene>
    <name evidence="7" type="ORF">FHU39_000525</name>
</gene>
<protein>
    <recommendedName>
        <fullName evidence="9">MFS transporter</fullName>
    </recommendedName>
</protein>
<feature type="transmembrane region" description="Helical" evidence="6">
    <location>
        <begin position="244"/>
        <end position="262"/>
    </location>
</feature>
<sequence length="398" mass="41278">MTTYRSLFALREFRVLFGARLFTMTGVVVGGLALGTVMYDATGSAVLTALAMFGGPLIQLVTSHFLLASSDLLRPRAALVLASSAAAITDLLQLIPHLPWGARFALLAAEYVILAATGGTVTALLSDTVPAESFVLARATMNITTGGIQVLGNAVGALLLLSFAPVDLFAISAAALLFAAAILRINLADHPPRAKGPVVARTRAVNRLLLGSPVVRPVLLMGWIPNGLIVGCESLYIPFAPRHAGYLFAAGAVGMLAGDIVVGRFLPEAVRQRLIVPLRLLLAVPFLVMFTDPPVVVAALAALVGAFGYTASLPLQQRIVHHVDDGQKGQAFGLLSSGMMAGQAVGALTAGFVAQALSPATGMGVMAVLSIGATCLLAPPLRRSALRPGSRHRQTSTV</sequence>
<keyword evidence="8" id="KW-1185">Reference proteome</keyword>
<dbReference type="InterPro" id="IPR036259">
    <property type="entry name" value="MFS_trans_sf"/>
</dbReference>
<comment type="caution">
    <text evidence="7">The sequence shown here is derived from an EMBL/GenBank/DDBJ whole genome shotgun (WGS) entry which is preliminary data.</text>
</comment>
<dbReference type="RefSeq" id="WP_183318715.1">
    <property type="nucleotide sequence ID" value="NZ_JACHVQ010000001.1"/>
</dbReference>
<feature type="transmembrane region" description="Helical" evidence="6">
    <location>
        <begin position="360"/>
        <end position="381"/>
    </location>
</feature>
<keyword evidence="3 6" id="KW-0812">Transmembrane</keyword>
<feature type="transmembrane region" description="Helical" evidence="6">
    <location>
        <begin position="274"/>
        <end position="290"/>
    </location>
</feature>
<dbReference type="SUPFAM" id="SSF103473">
    <property type="entry name" value="MFS general substrate transporter"/>
    <property type="match status" value="1"/>
</dbReference>
<feature type="transmembrane region" description="Helical" evidence="6">
    <location>
        <begin position="208"/>
        <end position="224"/>
    </location>
</feature>
<accession>A0A839N716</accession>
<dbReference type="EMBL" id="JACHVQ010000001">
    <property type="protein sequence ID" value="MBB2890541.1"/>
    <property type="molecule type" value="Genomic_DNA"/>
</dbReference>
<proteinExistence type="predicted"/>
<keyword evidence="2" id="KW-1003">Cell membrane</keyword>
<keyword evidence="4 6" id="KW-1133">Transmembrane helix</keyword>
<feature type="transmembrane region" description="Helical" evidence="6">
    <location>
        <begin position="45"/>
        <end position="67"/>
    </location>
</feature>
<organism evidence="7 8">
    <name type="scientific">Flexivirga oryzae</name>
    <dbReference type="NCBI Taxonomy" id="1794944"/>
    <lineage>
        <taxon>Bacteria</taxon>
        <taxon>Bacillati</taxon>
        <taxon>Actinomycetota</taxon>
        <taxon>Actinomycetes</taxon>
        <taxon>Micrococcales</taxon>
        <taxon>Dermacoccaceae</taxon>
        <taxon>Flexivirga</taxon>
    </lineage>
</organism>
<dbReference type="GO" id="GO:0022857">
    <property type="term" value="F:transmembrane transporter activity"/>
    <property type="evidence" value="ECO:0007669"/>
    <property type="project" value="InterPro"/>
</dbReference>
<comment type="subcellular location">
    <subcellularLocation>
        <location evidence="1">Cell membrane</location>
        <topology evidence="1">Multi-pass membrane protein</topology>
    </subcellularLocation>
</comment>
<feature type="transmembrane region" description="Helical" evidence="6">
    <location>
        <begin position="169"/>
        <end position="187"/>
    </location>
</feature>
<feature type="transmembrane region" description="Helical" evidence="6">
    <location>
        <begin position="146"/>
        <end position="163"/>
    </location>
</feature>
<dbReference type="AlphaFoldDB" id="A0A839N716"/>
<feature type="transmembrane region" description="Helical" evidence="6">
    <location>
        <begin position="79"/>
        <end position="98"/>
    </location>
</feature>
<evidence type="ECO:0000256" key="1">
    <source>
        <dbReference type="ARBA" id="ARBA00004651"/>
    </source>
</evidence>
<dbReference type="PANTHER" id="PTHR23513">
    <property type="entry name" value="INTEGRAL MEMBRANE EFFLUX PROTEIN-RELATED"/>
    <property type="match status" value="1"/>
</dbReference>
<dbReference type="GO" id="GO:0005886">
    <property type="term" value="C:plasma membrane"/>
    <property type="evidence" value="ECO:0007669"/>
    <property type="project" value="UniProtKB-SubCell"/>
</dbReference>
<evidence type="ECO:0000256" key="2">
    <source>
        <dbReference type="ARBA" id="ARBA00022475"/>
    </source>
</evidence>
<dbReference type="PANTHER" id="PTHR23513:SF11">
    <property type="entry name" value="STAPHYLOFERRIN A TRANSPORTER"/>
    <property type="match status" value="1"/>
</dbReference>
<dbReference type="Gene3D" id="1.20.1250.20">
    <property type="entry name" value="MFS general substrate transporter like domains"/>
    <property type="match status" value="1"/>
</dbReference>
<evidence type="ECO:0000256" key="6">
    <source>
        <dbReference type="SAM" id="Phobius"/>
    </source>
</evidence>
<feature type="transmembrane region" description="Helical" evidence="6">
    <location>
        <begin position="331"/>
        <end position="354"/>
    </location>
</feature>
<keyword evidence="5 6" id="KW-0472">Membrane</keyword>
<feature type="transmembrane region" description="Helical" evidence="6">
    <location>
        <begin position="21"/>
        <end position="39"/>
    </location>
</feature>